<dbReference type="OrthoDB" id="7457449at2759"/>
<dbReference type="AlphaFoldDB" id="A0A9J6H4L3"/>
<gene>
    <name evidence="3" type="ORF">HPB48_015892</name>
</gene>
<protein>
    <recommendedName>
        <fullName evidence="2">Peptidase C1A papain C-terminal domain-containing protein</fullName>
    </recommendedName>
</protein>
<dbReference type="Proteomes" id="UP000821853">
    <property type="component" value="Chromosome 9"/>
</dbReference>
<sequence>MFLIDLYYTRFVEIENRNIEIETEALLDSTIPLPFFFSCQTGSLEGQTFKKTGKLVSLSEQNLVDCSRNYGNSGCNGGSMEYAFNYIRSNRASTLKRATPTWPL</sequence>
<dbReference type="SUPFAM" id="SSF54001">
    <property type="entry name" value="Cysteine proteinases"/>
    <property type="match status" value="1"/>
</dbReference>
<proteinExistence type="inferred from homology"/>
<keyword evidence="4" id="KW-1185">Reference proteome</keyword>
<comment type="caution">
    <text evidence="3">The sequence shown here is derived from an EMBL/GenBank/DDBJ whole genome shotgun (WGS) entry which is preliminary data.</text>
</comment>
<dbReference type="InterPro" id="IPR000668">
    <property type="entry name" value="Peptidase_C1A_C"/>
</dbReference>
<organism evidence="3 4">
    <name type="scientific">Haemaphysalis longicornis</name>
    <name type="common">Bush tick</name>
    <dbReference type="NCBI Taxonomy" id="44386"/>
    <lineage>
        <taxon>Eukaryota</taxon>
        <taxon>Metazoa</taxon>
        <taxon>Ecdysozoa</taxon>
        <taxon>Arthropoda</taxon>
        <taxon>Chelicerata</taxon>
        <taxon>Arachnida</taxon>
        <taxon>Acari</taxon>
        <taxon>Parasitiformes</taxon>
        <taxon>Ixodida</taxon>
        <taxon>Ixodoidea</taxon>
        <taxon>Ixodidae</taxon>
        <taxon>Haemaphysalinae</taxon>
        <taxon>Haemaphysalis</taxon>
    </lineage>
</organism>
<evidence type="ECO:0000313" key="4">
    <source>
        <dbReference type="Proteomes" id="UP000821853"/>
    </source>
</evidence>
<dbReference type="PANTHER" id="PTHR12411">
    <property type="entry name" value="CYSTEINE PROTEASE FAMILY C1-RELATED"/>
    <property type="match status" value="1"/>
</dbReference>
<feature type="domain" description="Peptidase C1A papain C-terminal" evidence="2">
    <location>
        <begin position="40"/>
        <end position="91"/>
    </location>
</feature>
<evidence type="ECO:0000256" key="1">
    <source>
        <dbReference type="ARBA" id="ARBA00008455"/>
    </source>
</evidence>
<dbReference type="Pfam" id="PF00112">
    <property type="entry name" value="Peptidase_C1"/>
    <property type="match status" value="1"/>
</dbReference>
<dbReference type="GO" id="GO:0006508">
    <property type="term" value="P:proteolysis"/>
    <property type="evidence" value="ECO:0007669"/>
    <property type="project" value="InterPro"/>
</dbReference>
<comment type="similarity">
    <text evidence="1">Belongs to the peptidase C1 family.</text>
</comment>
<evidence type="ECO:0000259" key="2">
    <source>
        <dbReference type="Pfam" id="PF00112"/>
    </source>
</evidence>
<dbReference type="InterPro" id="IPR038765">
    <property type="entry name" value="Papain-like_cys_pep_sf"/>
</dbReference>
<dbReference type="VEuPathDB" id="VectorBase:HLOH_049859"/>
<reference evidence="3 4" key="1">
    <citation type="journal article" date="2020" name="Cell">
        <title>Large-Scale Comparative Analyses of Tick Genomes Elucidate Their Genetic Diversity and Vector Capacities.</title>
        <authorList>
            <consortium name="Tick Genome and Microbiome Consortium (TIGMIC)"/>
            <person name="Jia N."/>
            <person name="Wang J."/>
            <person name="Shi W."/>
            <person name="Du L."/>
            <person name="Sun Y."/>
            <person name="Zhan W."/>
            <person name="Jiang J.F."/>
            <person name="Wang Q."/>
            <person name="Zhang B."/>
            <person name="Ji P."/>
            <person name="Bell-Sakyi L."/>
            <person name="Cui X.M."/>
            <person name="Yuan T.T."/>
            <person name="Jiang B.G."/>
            <person name="Yang W.F."/>
            <person name="Lam T.T."/>
            <person name="Chang Q.C."/>
            <person name="Ding S.J."/>
            <person name="Wang X.J."/>
            <person name="Zhu J.G."/>
            <person name="Ruan X.D."/>
            <person name="Zhao L."/>
            <person name="Wei J.T."/>
            <person name="Ye R.Z."/>
            <person name="Que T.C."/>
            <person name="Du C.H."/>
            <person name="Zhou Y.H."/>
            <person name="Cheng J.X."/>
            <person name="Dai P.F."/>
            <person name="Guo W.B."/>
            <person name="Han X.H."/>
            <person name="Huang E.J."/>
            <person name="Li L.F."/>
            <person name="Wei W."/>
            <person name="Gao Y.C."/>
            <person name="Liu J.Z."/>
            <person name="Shao H.Z."/>
            <person name="Wang X."/>
            <person name="Wang C.C."/>
            <person name="Yang T.C."/>
            <person name="Huo Q.B."/>
            <person name="Li W."/>
            <person name="Chen H.Y."/>
            <person name="Chen S.E."/>
            <person name="Zhou L.G."/>
            <person name="Ni X.B."/>
            <person name="Tian J.H."/>
            <person name="Sheng Y."/>
            <person name="Liu T."/>
            <person name="Pan Y.S."/>
            <person name="Xia L.Y."/>
            <person name="Li J."/>
            <person name="Zhao F."/>
            <person name="Cao W.C."/>
        </authorList>
    </citation>
    <scope>NUCLEOTIDE SEQUENCE [LARGE SCALE GENOMIC DNA]</scope>
    <source>
        <strain evidence="3">HaeL-2018</strain>
    </source>
</reference>
<name>A0A9J6H4L3_HAELO</name>
<dbReference type="EMBL" id="JABSTR010000011">
    <property type="protein sequence ID" value="KAH9382243.1"/>
    <property type="molecule type" value="Genomic_DNA"/>
</dbReference>
<dbReference type="InterPro" id="IPR013128">
    <property type="entry name" value="Peptidase_C1A"/>
</dbReference>
<evidence type="ECO:0000313" key="3">
    <source>
        <dbReference type="EMBL" id="KAH9382243.1"/>
    </source>
</evidence>
<accession>A0A9J6H4L3</accession>
<dbReference type="GO" id="GO:0008234">
    <property type="term" value="F:cysteine-type peptidase activity"/>
    <property type="evidence" value="ECO:0007669"/>
    <property type="project" value="InterPro"/>
</dbReference>
<dbReference type="Gene3D" id="3.90.70.10">
    <property type="entry name" value="Cysteine proteinases"/>
    <property type="match status" value="1"/>
</dbReference>